<accession>A0A0D9YV90</accession>
<name>A0A0D9YV90_9ORYZ</name>
<protein>
    <submittedName>
        <fullName evidence="1">Uncharacterized protein</fullName>
    </submittedName>
</protein>
<proteinExistence type="predicted"/>
<reference evidence="1" key="1">
    <citation type="submission" date="2015-04" db="UniProtKB">
        <authorList>
            <consortium name="EnsemblPlants"/>
        </authorList>
    </citation>
    <scope>IDENTIFICATION</scope>
</reference>
<reference evidence="1" key="2">
    <citation type="submission" date="2018-05" db="EMBL/GenBank/DDBJ databases">
        <title>OgluRS3 (Oryza glumaepatula Reference Sequence Version 3).</title>
        <authorList>
            <person name="Zhang J."/>
            <person name="Kudrna D."/>
            <person name="Lee S."/>
            <person name="Talag J."/>
            <person name="Welchert J."/>
            <person name="Wing R.A."/>
        </authorList>
    </citation>
    <scope>NUCLEOTIDE SEQUENCE [LARGE SCALE GENOMIC DNA]</scope>
</reference>
<organism evidence="1">
    <name type="scientific">Oryza glumipatula</name>
    <dbReference type="NCBI Taxonomy" id="40148"/>
    <lineage>
        <taxon>Eukaryota</taxon>
        <taxon>Viridiplantae</taxon>
        <taxon>Streptophyta</taxon>
        <taxon>Embryophyta</taxon>
        <taxon>Tracheophyta</taxon>
        <taxon>Spermatophyta</taxon>
        <taxon>Magnoliopsida</taxon>
        <taxon>Liliopsida</taxon>
        <taxon>Poales</taxon>
        <taxon>Poaceae</taxon>
        <taxon>BOP clade</taxon>
        <taxon>Oryzoideae</taxon>
        <taxon>Oryzeae</taxon>
        <taxon>Oryzinae</taxon>
        <taxon>Oryza</taxon>
    </lineage>
</organism>
<evidence type="ECO:0000313" key="1">
    <source>
        <dbReference type="EnsemblPlants" id="OGLUM02G25240.2"/>
    </source>
</evidence>
<sequence length="124" mass="13755">MVQIDDEASSMDEAKGSVVSTFSPSYRNQKKEEKKINETYILLARDIYSPGNAIKASDCLAISAFLWCISDTAFTSPTVSPDICIFEEVMARERVRNELTPANSKAATCSQNRCLSPAFHFVAY</sequence>
<dbReference type="EnsemblPlants" id="OGLUM02G25240.2">
    <property type="protein sequence ID" value="OGLUM02G25240.2"/>
    <property type="gene ID" value="OGLUM02G25240"/>
</dbReference>
<dbReference type="AlphaFoldDB" id="A0A0D9YV90"/>
<keyword evidence="2" id="KW-1185">Reference proteome</keyword>
<dbReference type="Proteomes" id="UP000026961">
    <property type="component" value="Chromosome 2"/>
</dbReference>
<dbReference type="Gramene" id="OGLUM02G25240.2">
    <property type="protein sequence ID" value="OGLUM02G25240.2"/>
    <property type="gene ID" value="OGLUM02G25240"/>
</dbReference>
<evidence type="ECO:0000313" key="2">
    <source>
        <dbReference type="Proteomes" id="UP000026961"/>
    </source>
</evidence>